<dbReference type="UniPathway" id="UPA00193"/>
<comment type="pathway">
    <text evidence="1 8">One-carbon metabolism; tetrahydrofolate interconversion.</text>
</comment>
<dbReference type="EC" id="6.3.4.3" evidence="8"/>
<dbReference type="InterPro" id="IPR000559">
    <property type="entry name" value="Formate_THF_ligase"/>
</dbReference>
<organism evidence="9 10">
    <name type="scientific">Jeotgalibaca porci</name>
    <dbReference type="NCBI Taxonomy" id="1868793"/>
    <lineage>
        <taxon>Bacteria</taxon>
        <taxon>Bacillati</taxon>
        <taxon>Bacillota</taxon>
        <taxon>Bacilli</taxon>
        <taxon>Lactobacillales</taxon>
        <taxon>Carnobacteriaceae</taxon>
        <taxon>Jeotgalibaca</taxon>
    </lineage>
</organism>
<evidence type="ECO:0000256" key="4">
    <source>
        <dbReference type="ARBA" id="ARBA00022741"/>
    </source>
</evidence>
<evidence type="ECO:0000256" key="7">
    <source>
        <dbReference type="ARBA" id="ARBA00061363"/>
    </source>
</evidence>
<dbReference type="PROSITE" id="PS00721">
    <property type="entry name" value="FTHFS_1"/>
    <property type="match status" value="1"/>
</dbReference>
<dbReference type="PROSITE" id="PS00722">
    <property type="entry name" value="FTHFS_2"/>
    <property type="match status" value="1"/>
</dbReference>
<dbReference type="NCBIfam" id="NF010030">
    <property type="entry name" value="PRK13505.1"/>
    <property type="match status" value="1"/>
</dbReference>
<dbReference type="GeneID" id="94551859"/>
<dbReference type="Proteomes" id="UP000501830">
    <property type="component" value="Chromosome"/>
</dbReference>
<keyword evidence="10" id="KW-1185">Reference proteome</keyword>
<dbReference type="RefSeq" id="WP_166061826.1">
    <property type="nucleotide sequence ID" value="NZ_CP049889.1"/>
</dbReference>
<dbReference type="Gene3D" id="3.30.1510.10">
    <property type="entry name" value="Domain 2, N(10)-formyltetrahydrofolate synthetase"/>
    <property type="match status" value="1"/>
</dbReference>
<name>A0A6G7WF43_9LACT</name>
<keyword evidence="4 8" id="KW-0547">Nucleotide-binding</keyword>
<dbReference type="CDD" id="cd00477">
    <property type="entry name" value="FTHFS"/>
    <property type="match status" value="1"/>
</dbReference>
<accession>A0A6G7WF43</accession>
<evidence type="ECO:0000313" key="9">
    <source>
        <dbReference type="EMBL" id="QIK50788.1"/>
    </source>
</evidence>
<sequence length="557" mass="60215">MKSDIQIAQENVMLPIVEIAERLNLEMDDLKLYGKYKAKIDQNAIAQLDTKDDGKLILVTAINPTPAGEGKSTVTVGLGDALALAGKNSMIALREPSMGPTMGMKGGAAGGGYAQVQPMDEINLHFTGDMHAITATNNALSAFIDNHLQQGNELDIDSRRITWKRVMDINDRALRNIVVGMGGPTNGVPREDGFDITVASEIMAILCLATSMEDLKKRLGNIVFGYNRKREPLTVRDLKMEGALTLILKDALEPNLVQTLYHTPAFVHGGPFANIAHGCNSVIATKTALKLADYVVTEAGFGADLGAEKFLDIKVPELGKAPDAIVIVATIRSLKMHGGIKVADLKDTVDPSAVARGFANLEKHIQNMQRYGVPVVVAVNAFTQDTKEEIAVVQESCKNLGVICEIADVWGKGPEGGLDLAQAVIAATEQEMTYKPLYDPQKTTIEEKITAVVREIYGGDTVVFTPKARQQMKQFSRHGWEHLPVCMAKTQYSLSDNPKQLARPEGFSITIREFVPKIGAGFIVALTGDILTMPGLPKQPAALNMDVLEDGTVVGLF</sequence>
<dbReference type="InterPro" id="IPR027417">
    <property type="entry name" value="P-loop_NTPase"/>
</dbReference>
<dbReference type="GO" id="GO:0035999">
    <property type="term" value="P:tetrahydrofolate interconversion"/>
    <property type="evidence" value="ECO:0007669"/>
    <property type="project" value="UniProtKB-UniRule"/>
</dbReference>
<feature type="binding site" evidence="8">
    <location>
        <begin position="65"/>
        <end position="72"/>
    </location>
    <ligand>
        <name>ATP</name>
        <dbReference type="ChEBI" id="CHEBI:30616"/>
    </ligand>
</feature>
<dbReference type="HAMAP" id="MF_01543">
    <property type="entry name" value="FTHFS"/>
    <property type="match status" value="1"/>
</dbReference>
<comment type="similarity">
    <text evidence="7 8">Belongs to the formate--tetrahydrofolate ligase family.</text>
</comment>
<dbReference type="Gene3D" id="3.40.50.300">
    <property type="entry name" value="P-loop containing nucleotide triphosphate hydrolases"/>
    <property type="match status" value="1"/>
</dbReference>
<reference evidence="9 10" key="1">
    <citation type="journal article" date="2017" name="Int. J. Syst. Evol. Microbiol.">
        <title>Jeotgalibaca porci sp. nov. and Jeotgalibaca arthritidis sp. nov., isolated from pigs, and emended description of the genus Jeotgalibaca.</title>
        <authorList>
            <person name="Zamora L."/>
            <person name="Perez-Sancho M."/>
            <person name="Dominguez L."/>
            <person name="Fernandez-Garayzabal J.F."/>
            <person name="Vela A.I."/>
        </authorList>
    </citation>
    <scope>NUCLEOTIDE SEQUENCE [LARGE SCALE GENOMIC DNA]</scope>
    <source>
        <strain evidence="9 10">CCUG 69148</strain>
    </source>
</reference>
<dbReference type="InterPro" id="IPR020628">
    <property type="entry name" value="Formate_THF_ligase_CS"/>
</dbReference>
<dbReference type="KEGG" id="jpo:G7058_01130"/>
<dbReference type="FunFam" id="3.30.1510.10:FF:000001">
    <property type="entry name" value="Formate--tetrahydrofolate ligase"/>
    <property type="match status" value="1"/>
</dbReference>
<dbReference type="Pfam" id="PF01268">
    <property type="entry name" value="FTHFS"/>
    <property type="match status" value="1"/>
</dbReference>
<evidence type="ECO:0000256" key="6">
    <source>
        <dbReference type="ARBA" id="ARBA00049033"/>
    </source>
</evidence>
<evidence type="ECO:0000256" key="5">
    <source>
        <dbReference type="ARBA" id="ARBA00022840"/>
    </source>
</evidence>
<evidence type="ECO:0000256" key="1">
    <source>
        <dbReference type="ARBA" id="ARBA00004777"/>
    </source>
</evidence>
<evidence type="ECO:0000256" key="2">
    <source>
        <dbReference type="ARBA" id="ARBA00022563"/>
    </source>
</evidence>
<dbReference type="SUPFAM" id="SSF52540">
    <property type="entry name" value="P-loop containing nucleoside triphosphate hydrolases"/>
    <property type="match status" value="1"/>
</dbReference>
<evidence type="ECO:0000256" key="8">
    <source>
        <dbReference type="HAMAP-Rule" id="MF_01543"/>
    </source>
</evidence>
<evidence type="ECO:0000313" key="10">
    <source>
        <dbReference type="Proteomes" id="UP000501830"/>
    </source>
</evidence>
<protein>
    <recommendedName>
        <fullName evidence="8">Formate--tetrahydrofolate ligase</fullName>
        <ecNumber evidence="8">6.3.4.3</ecNumber>
    </recommendedName>
    <alternativeName>
        <fullName evidence="8">Formyltetrahydrofolate synthetase</fullName>
        <shortName evidence="8">FHS</shortName>
        <shortName evidence="8">FTHFS</shortName>
    </alternativeName>
</protein>
<keyword evidence="5 8" id="KW-0067">ATP-binding</keyword>
<keyword evidence="3 8" id="KW-0436">Ligase</keyword>
<dbReference type="EMBL" id="CP049889">
    <property type="protein sequence ID" value="QIK50788.1"/>
    <property type="molecule type" value="Genomic_DNA"/>
</dbReference>
<keyword evidence="2 8" id="KW-0554">One-carbon metabolism</keyword>
<dbReference type="AlphaFoldDB" id="A0A6G7WF43"/>
<dbReference type="GO" id="GO:0005524">
    <property type="term" value="F:ATP binding"/>
    <property type="evidence" value="ECO:0007669"/>
    <property type="project" value="UniProtKB-UniRule"/>
</dbReference>
<gene>
    <name evidence="8" type="primary">fhs</name>
    <name evidence="9" type="ORF">G7058_01130</name>
</gene>
<evidence type="ECO:0000256" key="3">
    <source>
        <dbReference type="ARBA" id="ARBA00022598"/>
    </source>
</evidence>
<dbReference type="GO" id="GO:0004329">
    <property type="term" value="F:formate-tetrahydrofolate ligase activity"/>
    <property type="evidence" value="ECO:0007669"/>
    <property type="project" value="UniProtKB-UniRule"/>
</dbReference>
<dbReference type="FunFam" id="3.10.410.10:FF:000001">
    <property type="entry name" value="Putative formate--tetrahydrofolate ligase"/>
    <property type="match status" value="1"/>
</dbReference>
<dbReference type="Gene3D" id="3.10.410.10">
    <property type="entry name" value="Formyltetrahydrofolate synthetase, domain 3"/>
    <property type="match status" value="1"/>
</dbReference>
<comment type="catalytic activity">
    <reaction evidence="6 8">
        <text>(6S)-5,6,7,8-tetrahydrofolate + formate + ATP = (6R)-10-formyltetrahydrofolate + ADP + phosphate</text>
        <dbReference type="Rhea" id="RHEA:20221"/>
        <dbReference type="ChEBI" id="CHEBI:15740"/>
        <dbReference type="ChEBI" id="CHEBI:30616"/>
        <dbReference type="ChEBI" id="CHEBI:43474"/>
        <dbReference type="ChEBI" id="CHEBI:57453"/>
        <dbReference type="ChEBI" id="CHEBI:195366"/>
        <dbReference type="ChEBI" id="CHEBI:456216"/>
        <dbReference type="EC" id="6.3.4.3"/>
    </reaction>
</comment>
<proteinExistence type="inferred from homology"/>